<dbReference type="Proteomes" id="UP001519363">
    <property type="component" value="Unassembled WGS sequence"/>
</dbReference>
<comment type="similarity">
    <text evidence="1">In the N-terminal section; belongs to the CRISPR-associated nuclease Cas3-HD family.</text>
</comment>
<evidence type="ECO:0000256" key="2">
    <source>
        <dbReference type="ARBA" id="ARBA00009046"/>
    </source>
</evidence>
<feature type="domain" description="HD Cas3-type" evidence="12">
    <location>
        <begin position="49"/>
        <end position="248"/>
    </location>
</feature>
<name>A0ABS5A9C5_9PSEU</name>
<evidence type="ECO:0000259" key="12">
    <source>
        <dbReference type="PROSITE" id="PS51643"/>
    </source>
</evidence>
<dbReference type="SUPFAM" id="SSF52540">
    <property type="entry name" value="P-loop containing nucleoside triphosphate hydrolases"/>
    <property type="match status" value="1"/>
</dbReference>
<keyword evidence="5" id="KW-0547">Nucleotide-binding</keyword>
<keyword evidence="7" id="KW-0347">Helicase</keyword>
<keyword evidence="13" id="KW-0255">Endonuclease</keyword>
<dbReference type="CDD" id="cd17930">
    <property type="entry name" value="DEXHc_cas3"/>
    <property type="match status" value="1"/>
</dbReference>
<dbReference type="Gene3D" id="1.10.3210.30">
    <property type="match status" value="1"/>
</dbReference>
<dbReference type="Gene3D" id="3.40.50.300">
    <property type="entry name" value="P-loop containing nucleotide triphosphate hydrolases"/>
    <property type="match status" value="2"/>
</dbReference>
<organism evidence="13 14">
    <name type="scientific">Crossiella equi</name>
    <dbReference type="NCBI Taxonomy" id="130796"/>
    <lineage>
        <taxon>Bacteria</taxon>
        <taxon>Bacillati</taxon>
        <taxon>Actinomycetota</taxon>
        <taxon>Actinomycetes</taxon>
        <taxon>Pseudonocardiales</taxon>
        <taxon>Pseudonocardiaceae</taxon>
        <taxon>Crossiella</taxon>
    </lineage>
</organism>
<feature type="domain" description="Helicase ATP-binding" evidence="11">
    <location>
        <begin position="320"/>
        <end position="528"/>
    </location>
</feature>
<evidence type="ECO:0000256" key="7">
    <source>
        <dbReference type="ARBA" id="ARBA00022806"/>
    </source>
</evidence>
<dbReference type="InterPro" id="IPR054712">
    <property type="entry name" value="Cas3-like_dom"/>
</dbReference>
<keyword evidence="8" id="KW-0067">ATP-binding</keyword>
<keyword evidence="3" id="KW-0540">Nuclease</keyword>
<protein>
    <submittedName>
        <fullName evidence="13">CRISPR-associated helicase Cas3/CRISPR-associated endonuclease Cas3-HD</fullName>
    </submittedName>
</protein>
<dbReference type="PROSITE" id="PS51192">
    <property type="entry name" value="HELICASE_ATP_BIND_1"/>
    <property type="match status" value="1"/>
</dbReference>
<dbReference type="Pfam" id="PF00270">
    <property type="entry name" value="DEAD"/>
    <property type="match status" value="1"/>
</dbReference>
<dbReference type="InterPro" id="IPR011545">
    <property type="entry name" value="DEAD/DEAH_box_helicase_dom"/>
</dbReference>
<dbReference type="InterPro" id="IPR038257">
    <property type="entry name" value="CRISPR-assoc_Cas3_HD_sf"/>
</dbReference>
<dbReference type="Pfam" id="PF18395">
    <property type="entry name" value="Cas3_C"/>
    <property type="match status" value="1"/>
</dbReference>
<comment type="caution">
    <text evidence="13">The sequence shown here is derived from an EMBL/GenBank/DDBJ whole genome shotgun (WGS) entry which is preliminary data.</text>
</comment>
<dbReference type="NCBIfam" id="TIGR01596">
    <property type="entry name" value="cas3_HD"/>
    <property type="match status" value="1"/>
</dbReference>
<dbReference type="PANTHER" id="PTHR47963:SF9">
    <property type="entry name" value="CRISPR-ASSOCIATED ENDONUCLEASE_HELICASE CAS3"/>
    <property type="match status" value="1"/>
</dbReference>
<dbReference type="Pfam" id="PF18019">
    <property type="entry name" value="Cas3_HD"/>
    <property type="match status" value="1"/>
</dbReference>
<dbReference type="SMART" id="SM00487">
    <property type="entry name" value="DEXDc"/>
    <property type="match status" value="1"/>
</dbReference>
<dbReference type="InterPro" id="IPR006474">
    <property type="entry name" value="Helicase_Cas3_CRISPR-ass_core"/>
</dbReference>
<evidence type="ECO:0000259" key="11">
    <source>
        <dbReference type="PROSITE" id="PS51192"/>
    </source>
</evidence>
<dbReference type="EMBL" id="JAGIOO010000001">
    <property type="protein sequence ID" value="MBP2473175.1"/>
    <property type="molecule type" value="Genomic_DNA"/>
</dbReference>
<evidence type="ECO:0000256" key="10">
    <source>
        <dbReference type="SAM" id="MobiDB-lite"/>
    </source>
</evidence>
<dbReference type="InterPro" id="IPR014001">
    <property type="entry name" value="Helicase_ATP-bd"/>
</dbReference>
<dbReference type="PANTHER" id="PTHR47963">
    <property type="entry name" value="DEAD-BOX ATP-DEPENDENT RNA HELICASE 47, MITOCHONDRIAL"/>
    <property type="match status" value="1"/>
</dbReference>
<keyword evidence="9" id="KW-0051">Antiviral defense</keyword>
<proteinExistence type="inferred from homology"/>
<feature type="region of interest" description="Disordered" evidence="10">
    <location>
        <begin position="1"/>
        <end position="24"/>
    </location>
</feature>
<evidence type="ECO:0000256" key="8">
    <source>
        <dbReference type="ARBA" id="ARBA00022840"/>
    </source>
</evidence>
<gene>
    <name evidence="13" type="ORF">JOF53_002047</name>
</gene>
<keyword evidence="4" id="KW-0479">Metal-binding</keyword>
<dbReference type="InterPro" id="IPR041372">
    <property type="entry name" value="Cas3_C"/>
</dbReference>
<evidence type="ECO:0000256" key="4">
    <source>
        <dbReference type="ARBA" id="ARBA00022723"/>
    </source>
</evidence>
<reference evidence="13 14" key="1">
    <citation type="submission" date="2021-03" db="EMBL/GenBank/DDBJ databases">
        <title>Sequencing the genomes of 1000 actinobacteria strains.</title>
        <authorList>
            <person name="Klenk H.-P."/>
        </authorList>
    </citation>
    <scope>NUCLEOTIDE SEQUENCE [LARGE SCALE GENOMIC DNA]</scope>
    <source>
        <strain evidence="13 14">DSM 44580</strain>
    </source>
</reference>
<dbReference type="InterPro" id="IPR050547">
    <property type="entry name" value="DEAD_box_RNA_helicases"/>
</dbReference>
<sequence length="941" mass="102942">MPQMANSCPCSGYKTTVTNSPRATSTTGACSEANWLVVWAKSVRNRKRVLTGWLPLQQHLDDTGAIAERLWDDWVSPQIRNQLTRELPGGVDDARCLLVWLARVHDVGKASPVFAVQVPVLAQRMREHGFIIPPELQQHPDRARAGHALVGHLAVQDWLTRQGVVRPGLAAQLAAIVGAHDGVPPEQAQISLARDKDELRGTGLWDQAREHFLERASAGIDWQAWAKVRLPLTSQVLFTALVIMADWIASNSELFPLLPADEEARALDTVDRTARAWQKLALPAGWAPPLPAADVDELFRARFNRPDARARRGQVAAVTMALYQRPGMVIIEAPMGSGKTEAALLVAEVLAARTGANGCFFALPTQATTDAMFSRVKDWVTRLTGLEGAASVHLAHGKASLNEEFTGLLNPGVTIDLGDQDAGHELVAHEWLSGRKKGALASFVVGTIDQLLFTALKSKHLMLRHLALAGKVVIIDEVHAYDVFMSQYLHRVLHWLGAYGVPVVLLSATLPAARRADLLAAYDPAAPRDESPVRGYPVLSWSNGIAPVVYDEGQLQSTVALDHLPDDLNTLVDYLRRHLGEGGCAVVVRNTVTRAQETAKRLEQEFGEDQVTINHSRFLSCDRAEIDKELLARFGPQGRRPGLHIVVATQVVEQSLDVDFDLMVTDLAPMDLILQRIGRLHRHDRPRPAPLSTARCAVTGTLGWRADPVQAVPHSRQIYGEHTLLRSAALLIERSELVLPQDISPLVQQAYGDEPLGLDSWQERMRAAAEQAVLKARSRAESAQDFLLAPALASSLVSWVKAGVGDAKEEQAGLAQVRDGAWSLEVLVVQRDHSGQISTLRRRDGNPGKPIPLAQPVSDELAKLIAACSVRLPFALSNPRVIDATFTALKANRFASFEQQPLLKGQLVLVLDTDSRAVFQLGADNVIVTYDPKRGLTHERA</sequence>
<evidence type="ECO:0000256" key="5">
    <source>
        <dbReference type="ARBA" id="ARBA00022741"/>
    </source>
</evidence>
<evidence type="ECO:0000256" key="9">
    <source>
        <dbReference type="ARBA" id="ARBA00023118"/>
    </source>
</evidence>
<dbReference type="PROSITE" id="PS51643">
    <property type="entry name" value="HD_CAS3"/>
    <property type="match status" value="1"/>
</dbReference>
<dbReference type="InterPro" id="IPR006483">
    <property type="entry name" value="CRISPR-assoc_Cas3_HD"/>
</dbReference>
<keyword evidence="14" id="KW-1185">Reference proteome</keyword>
<dbReference type="CDD" id="cd09641">
    <property type="entry name" value="Cas3''_I"/>
    <property type="match status" value="1"/>
</dbReference>
<dbReference type="NCBIfam" id="TIGR01587">
    <property type="entry name" value="cas3_core"/>
    <property type="match status" value="1"/>
</dbReference>
<keyword evidence="6" id="KW-0378">Hydrolase</keyword>
<dbReference type="Pfam" id="PF22590">
    <property type="entry name" value="Cas3-like_C_2"/>
    <property type="match status" value="1"/>
</dbReference>
<dbReference type="InterPro" id="IPR027417">
    <property type="entry name" value="P-loop_NTPase"/>
</dbReference>
<dbReference type="GO" id="GO:0004519">
    <property type="term" value="F:endonuclease activity"/>
    <property type="evidence" value="ECO:0007669"/>
    <property type="project" value="UniProtKB-KW"/>
</dbReference>
<evidence type="ECO:0000313" key="14">
    <source>
        <dbReference type="Proteomes" id="UP001519363"/>
    </source>
</evidence>
<evidence type="ECO:0000313" key="13">
    <source>
        <dbReference type="EMBL" id="MBP2473175.1"/>
    </source>
</evidence>
<accession>A0ABS5A9C5</accession>
<evidence type="ECO:0000256" key="1">
    <source>
        <dbReference type="ARBA" id="ARBA00006847"/>
    </source>
</evidence>
<comment type="similarity">
    <text evidence="2">In the central section; belongs to the CRISPR-associated helicase Cas3 family.</text>
</comment>
<evidence type="ECO:0000256" key="3">
    <source>
        <dbReference type="ARBA" id="ARBA00022722"/>
    </source>
</evidence>
<evidence type="ECO:0000256" key="6">
    <source>
        <dbReference type="ARBA" id="ARBA00022801"/>
    </source>
</evidence>